<sequence length="310" mass="34450">MKVGIIDLGTNTFNLLIAEIDDVGGYKQVYSSKVGVKLGEGSFAKNYITEEAMERAMVALHAQISVIKNQYCDRILAFATAAVRNASNSQQFIDKVYSAFQVKIRVIDGEHEASMIYQGVQMSGALTDQNALIMDIGGGSTEFIVANDQEIIWKQSYELGVTRLVEKMEPDDPITLAQIEETKSYLIQTMSEVFDVVKQEQVKILIGSSGSFDSYSDVLANRKNTFEQDALRSALQFDIDELKPFLNELITTTISQRQDMIGMASIRANIINMSAIFVLLVLEKTNIPVVKLSRYALKEGVLFDVLKGNL</sequence>
<gene>
    <name evidence="2" type="ORF">G3O08_02900</name>
</gene>
<accession>A0A7K3WLE1</accession>
<dbReference type="RefSeq" id="WP_163283176.1">
    <property type="nucleotide sequence ID" value="NZ_JAAGVY010000003.1"/>
</dbReference>
<evidence type="ECO:0000313" key="2">
    <source>
        <dbReference type="EMBL" id="NEN22449.1"/>
    </source>
</evidence>
<dbReference type="AlphaFoldDB" id="A0A7K3WLE1"/>
<evidence type="ECO:0000313" key="3">
    <source>
        <dbReference type="Proteomes" id="UP000486602"/>
    </source>
</evidence>
<evidence type="ECO:0000259" key="1">
    <source>
        <dbReference type="Pfam" id="PF02541"/>
    </source>
</evidence>
<dbReference type="SUPFAM" id="SSF53067">
    <property type="entry name" value="Actin-like ATPase domain"/>
    <property type="match status" value="2"/>
</dbReference>
<protein>
    <recommendedName>
        <fullName evidence="1">Ppx/GppA phosphatase N-terminal domain-containing protein</fullName>
    </recommendedName>
</protein>
<dbReference type="CDD" id="cd24055">
    <property type="entry name" value="ASKHA_NBD_ChPPX-like"/>
    <property type="match status" value="1"/>
</dbReference>
<dbReference type="Pfam" id="PF02541">
    <property type="entry name" value="Ppx-GppA"/>
    <property type="match status" value="1"/>
</dbReference>
<dbReference type="PANTHER" id="PTHR30005:SF0">
    <property type="entry name" value="RETROGRADE REGULATION PROTEIN 2"/>
    <property type="match status" value="1"/>
</dbReference>
<feature type="domain" description="Ppx/GppA phosphatase N-terminal" evidence="1">
    <location>
        <begin position="17"/>
        <end position="307"/>
    </location>
</feature>
<organism evidence="2 3">
    <name type="scientific">Cryomorpha ignava</name>
    <dbReference type="NCBI Taxonomy" id="101383"/>
    <lineage>
        <taxon>Bacteria</taxon>
        <taxon>Pseudomonadati</taxon>
        <taxon>Bacteroidota</taxon>
        <taxon>Flavobacteriia</taxon>
        <taxon>Flavobacteriales</taxon>
        <taxon>Cryomorphaceae</taxon>
        <taxon>Cryomorpha</taxon>
    </lineage>
</organism>
<dbReference type="InterPro" id="IPR043129">
    <property type="entry name" value="ATPase_NBD"/>
</dbReference>
<dbReference type="Proteomes" id="UP000486602">
    <property type="component" value="Unassembled WGS sequence"/>
</dbReference>
<dbReference type="Gene3D" id="3.30.420.40">
    <property type="match status" value="1"/>
</dbReference>
<proteinExistence type="predicted"/>
<dbReference type="PANTHER" id="PTHR30005">
    <property type="entry name" value="EXOPOLYPHOSPHATASE"/>
    <property type="match status" value="1"/>
</dbReference>
<dbReference type="EMBL" id="JAAGVY010000003">
    <property type="protein sequence ID" value="NEN22449.1"/>
    <property type="molecule type" value="Genomic_DNA"/>
</dbReference>
<reference evidence="2 3" key="1">
    <citation type="submission" date="2020-02" db="EMBL/GenBank/DDBJ databases">
        <title>Out from the shadows clarifying the taxonomy of the family Cryomorphaceae and related taxa by utilizing the GTDB taxonomic framework.</title>
        <authorList>
            <person name="Bowman J.P."/>
        </authorList>
    </citation>
    <scope>NUCLEOTIDE SEQUENCE [LARGE SCALE GENOMIC DNA]</scope>
    <source>
        <strain evidence="2 3">QSSC 1-22</strain>
    </source>
</reference>
<comment type="caution">
    <text evidence="2">The sequence shown here is derived from an EMBL/GenBank/DDBJ whole genome shotgun (WGS) entry which is preliminary data.</text>
</comment>
<name>A0A7K3WLE1_9FLAO</name>
<dbReference type="InterPro" id="IPR050273">
    <property type="entry name" value="GppA/Ppx_hydrolase"/>
</dbReference>
<dbReference type="InterPro" id="IPR003695">
    <property type="entry name" value="Ppx_GppA_N"/>
</dbReference>
<keyword evidence="3" id="KW-1185">Reference proteome</keyword>
<dbReference type="Gene3D" id="3.30.420.150">
    <property type="entry name" value="Exopolyphosphatase. Domain 2"/>
    <property type="match status" value="1"/>
</dbReference>